<feature type="compositionally biased region" description="Acidic residues" evidence="1">
    <location>
        <begin position="148"/>
        <end position="164"/>
    </location>
</feature>
<evidence type="ECO:0000313" key="3">
    <source>
        <dbReference type="Proteomes" id="UP000824998"/>
    </source>
</evidence>
<keyword evidence="3" id="KW-1185">Reference proteome</keyword>
<feature type="region of interest" description="Disordered" evidence="1">
    <location>
        <begin position="135"/>
        <end position="170"/>
    </location>
</feature>
<dbReference type="AlphaFoldDB" id="A0A9P8C339"/>
<organism evidence="2 3">
    <name type="scientific">Amylocarpus encephaloides</name>
    <dbReference type="NCBI Taxonomy" id="45428"/>
    <lineage>
        <taxon>Eukaryota</taxon>
        <taxon>Fungi</taxon>
        <taxon>Dikarya</taxon>
        <taxon>Ascomycota</taxon>
        <taxon>Pezizomycotina</taxon>
        <taxon>Leotiomycetes</taxon>
        <taxon>Helotiales</taxon>
        <taxon>Helotiales incertae sedis</taxon>
        <taxon>Amylocarpus</taxon>
    </lineage>
</organism>
<name>A0A9P8C339_9HELO</name>
<evidence type="ECO:0000313" key="2">
    <source>
        <dbReference type="EMBL" id="KAG9231645.1"/>
    </source>
</evidence>
<reference evidence="2" key="1">
    <citation type="journal article" date="2021" name="IMA Fungus">
        <title>Genomic characterization of three marine fungi, including Emericellopsis atlantica sp. nov. with signatures of a generalist lifestyle and marine biomass degradation.</title>
        <authorList>
            <person name="Hagestad O.C."/>
            <person name="Hou L."/>
            <person name="Andersen J.H."/>
            <person name="Hansen E.H."/>
            <person name="Altermark B."/>
            <person name="Li C."/>
            <person name="Kuhnert E."/>
            <person name="Cox R.J."/>
            <person name="Crous P.W."/>
            <person name="Spatafora J.W."/>
            <person name="Lail K."/>
            <person name="Amirebrahimi M."/>
            <person name="Lipzen A."/>
            <person name="Pangilinan J."/>
            <person name="Andreopoulos W."/>
            <person name="Hayes R.D."/>
            <person name="Ng V."/>
            <person name="Grigoriev I.V."/>
            <person name="Jackson S.A."/>
            <person name="Sutton T.D.S."/>
            <person name="Dobson A.D.W."/>
            <person name="Rama T."/>
        </authorList>
    </citation>
    <scope>NUCLEOTIDE SEQUENCE</scope>
    <source>
        <strain evidence="2">TRa018bII</strain>
    </source>
</reference>
<dbReference type="InterPro" id="IPR024338">
    <property type="entry name" value="MID1/Yam8"/>
</dbReference>
<dbReference type="EMBL" id="MU251589">
    <property type="protein sequence ID" value="KAG9231645.1"/>
    <property type="molecule type" value="Genomic_DNA"/>
</dbReference>
<evidence type="ECO:0000256" key="1">
    <source>
        <dbReference type="SAM" id="MobiDB-lite"/>
    </source>
</evidence>
<sequence>MPFPKLSPLQSRLAASLAASLTLLFLYFAFSSSHFAYASNVDSIRPEDHNHERLLAGPYFDADTNEELLLDDISYESEFLGVDRGIIGRAPASNDPIPLMNNIWQNDNVPMGTTVLYIFTNASVWGNKSSTVSSSATSRRQVSLDESVLQEEDLAADESGEETELQERQASSNTLRTVYISVTTCGQPTPIDLNAGLSPAPQLQLYVSVSADNKSPGPGKSAQSTIDLDRGYGMIQVNATGDVYIGVHGKNATAYTGVWNVEIAASIDAPYHYFHDNYNMSLMDSDSSSVYFVASDPRRFSRNTSDVDGIAKTPRPYVLFASKKDASTIYGLQNSGCGLESKAEFVPEGIRPGEVTSNVQSWLSLKRDEAETEQRFSVSGLAGGTYYNAILAIPRDANKTGTVGGGGQVFRMAEFTTLSDSNCAVVTNLTLCDKVSYAVPSGNKSGTALRDFYENYTNQYFGNFLKALQQIPCNTTSSAQYSLATNCTTCREAYKDWFCAVSIPRCANVTDSTRPGTIMRNVGQDFPNGTSLATLDKGLFDQANQTAAGRTSRNSDIDNSIVPGPYRELLPCDDLCYNVVRNCPAALGFNCPQPGNIGFNTSYSPRFEFQATDGATSDPPKCNFPGAVERSSGRRALLPPLFVVLYVVGAMMFI</sequence>
<dbReference type="PANTHER" id="PTHR39142:SF1">
    <property type="entry name" value="AEL197CP"/>
    <property type="match status" value="1"/>
</dbReference>
<proteinExistence type="predicted"/>
<dbReference type="GO" id="GO:0098703">
    <property type="term" value="P:calcium ion import across plasma membrane"/>
    <property type="evidence" value="ECO:0007669"/>
    <property type="project" value="InterPro"/>
</dbReference>
<dbReference type="OrthoDB" id="5405745at2759"/>
<dbReference type="Pfam" id="PF12929">
    <property type="entry name" value="Mid1"/>
    <property type="match status" value="1"/>
</dbReference>
<dbReference type="Proteomes" id="UP000824998">
    <property type="component" value="Unassembled WGS sequence"/>
</dbReference>
<accession>A0A9P8C339</accession>
<comment type="caution">
    <text evidence="2">The sequence shown here is derived from an EMBL/GenBank/DDBJ whole genome shotgun (WGS) entry which is preliminary data.</text>
</comment>
<dbReference type="PANTHER" id="PTHR39142">
    <property type="entry name" value="MID1P"/>
    <property type="match status" value="1"/>
</dbReference>
<dbReference type="GO" id="GO:0005262">
    <property type="term" value="F:calcium channel activity"/>
    <property type="evidence" value="ECO:0007669"/>
    <property type="project" value="InterPro"/>
</dbReference>
<gene>
    <name evidence="2" type="ORF">BJ875DRAFT_111270</name>
</gene>
<protein>
    <submittedName>
        <fullName evidence="2">Stretch-activated Ca2+-permeable channel component-domain-containing protein</fullName>
    </submittedName>
</protein>